<dbReference type="GO" id="GO:0005634">
    <property type="term" value="C:nucleus"/>
    <property type="evidence" value="ECO:0007669"/>
    <property type="project" value="UniProtKB-SubCell"/>
</dbReference>
<dbReference type="Gene3D" id="1.20.930.10">
    <property type="entry name" value="Conserved domain common to transcription factors TFIIS, elongin A, CRSP70"/>
    <property type="match status" value="1"/>
</dbReference>
<feature type="region of interest" description="Disordered" evidence="4">
    <location>
        <begin position="379"/>
        <end position="428"/>
    </location>
</feature>
<dbReference type="PANTHER" id="PTHR46554">
    <property type="entry name" value="MEDIATOR OF RNA POLYMERASE II TRANSCRIPTION SUBUNIT 26A-RELATED"/>
    <property type="match status" value="1"/>
</dbReference>
<protein>
    <submittedName>
        <fullName evidence="7">Probable mediator of RNA polymerase II transcription subunit 26b isoform X1</fullName>
    </submittedName>
</protein>
<sequence length="428" mass="48566">MKPPQAASLDRWRDYFRRGDSDIFEIIDHAIMVAATDCPIKFKSRRDKIAELLFSCRVTRCCTGCHHNRELSLHEEDEAVDVGAGSKESKANSSRGDNNHINQIVSNNYNNYDDEAEALSDAIEEFSMVSKEVVRIKEILLNRDDEPHSVILESLRKLKLMSLDVDVLKVINSQSTEIGKAVNGLRKHGSDQIRQLAKTLIAEWKELVDEWVNTTKEIAGAEGTPESANPSVVDEEEEEFPSLPYGVDIFTPEANGFEMLNGDFFDSLDLDGNPCNSGEYNTSREDQRRPHKRRPEGRTQMRIQDPPIKPSSSLSDGTRRPLKQNVEQRFKNVVGSVQKPMIQRSKPLSTQQKQKASQEVSKHKGLDADAKFEFAKRKLQESYQHHDNAKKQRTIQVLETIPKQGSNAQKPQLKRPGLNSKSWFNGRK</sequence>
<reference evidence="6" key="1">
    <citation type="journal article" date="2019" name="Database">
        <title>The radish genome database (RadishGD): an integrated information resource for radish genomics.</title>
        <authorList>
            <person name="Yu H.J."/>
            <person name="Baek S."/>
            <person name="Lee Y.J."/>
            <person name="Cho A."/>
            <person name="Mun J.H."/>
        </authorList>
    </citation>
    <scope>NUCLEOTIDE SEQUENCE [LARGE SCALE GENOMIC DNA]</scope>
    <source>
        <strain evidence="6">cv. WK10039</strain>
    </source>
</reference>
<feature type="compositionally biased region" description="Basic and acidic residues" evidence="4">
    <location>
        <begin position="379"/>
        <end position="390"/>
    </location>
</feature>
<evidence type="ECO:0000259" key="5">
    <source>
        <dbReference type="PROSITE" id="PS51319"/>
    </source>
</evidence>
<dbReference type="CDD" id="cd00183">
    <property type="entry name" value="TFIIS_I"/>
    <property type="match status" value="1"/>
</dbReference>
<evidence type="ECO:0000256" key="3">
    <source>
        <dbReference type="PROSITE-ProRule" id="PRU00649"/>
    </source>
</evidence>
<feature type="region of interest" description="Disordered" evidence="4">
    <location>
        <begin position="275"/>
        <end position="367"/>
    </location>
</feature>
<name>A0A9W3DDM1_RAPSA</name>
<dbReference type="RefSeq" id="XP_056861503.1">
    <property type="nucleotide sequence ID" value="XM_057005523.1"/>
</dbReference>
<dbReference type="GeneID" id="108844147"/>
<dbReference type="OrthoDB" id="44867at2759"/>
<evidence type="ECO:0000313" key="6">
    <source>
        <dbReference type="Proteomes" id="UP000504610"/>
    </source>
</evidence>
<dbReference type="InterPro" id="IPR035441">
    <property type="entry name" value="TFIIS/LEDGF_dom_sf"/>
</dbReference>
<dbReference type="PROSITE" id="PS51319">
    <property type="entry name" value="TFIIS_N"/>
    <property type="match status" value="1"/>
</dbReference>
<keyword evidence="6" id="KW-1185">Reference proteome</keyword>
<evidence type="ECO:0000313" key="7">
    <source>
        <dbReference type="RefSeq" id="XP_056861503.1"/>
    </source>
</evidence>
<dbReference type="SUPFAM" id="SSF47676">
    <property type="entry name" value="Conserved domain common to transcription factors TFIIS, elongin A, CRSP70"/>
    <property type="match status" value="1"/>
</dbReference>
<dbReference type="SMART" id="SM00509">
    <property type="entry name" value="TFS2N"/>
    <property type="match status" value="1"/>
</dbReference>
<dbReference type="AlphaFoldDB" id="A0A9W3DDM1"/>
<feature type="compositionally biased region" description="Polar residues" evidence="4">
    <location>
        <begin position="346"/>
        <end position="359"/>
    </location>
</feature>
<dbReference type="Proteomes" id="UP000504610">
    <property type="component" value="Chromosome 3"/>
</dbReference>
<dbReference type="Pfam" id="PF08711">
    <property type="entry name" value="Med26"/>
    <property type="match status" value="1"/>
</dbReference>
<evidence type="ECO:0000256" key="1">
    <source>
        <dbReference type="ARBA" id="ARBA00004123"/>
    </source>
</evidence>
<feature type="compositionally biased region" description="Polar residues" evidence="4">
    <location>
        <begin position="419"/>
        <end position="428"/>
    </location>
</feature>
<feature type="domain" description="TFIIS N-terminal" evidence="5">
    <location>
        <begin position="131"/>
        <end position="211"/>
    </location>
</feature>
<organism evidence="6 7">
    <name type="scientific">Raphanus sativus</name>
    <name type="common">Radish</name>
    <name type="synonym">Raphanus raphanistrum var. sativus</name>
    <dbReference type="NCBI Taxonomy" id="3726"/>
    <lineage>
        <taxon>Eukaryota</taxon>
        <taxon>Viridiplantae</taxon>
        <taxon>Streptophyta</taxon>
        <taxon>Embryophyta</taxon>
        <taxon>Tracheophyta</taxon>
        <taxon>Spermatophyta</taxon>
        <taxon>Magnoliopsida</taxon>
        <taxon>eudicotyledons</taxon>
        <taxon>Gunneridae</taxon>
        <taxon>Pentapetalae</taxon>
        <taxon>rosids</taxon>
        <taxon>malvids</taxon>
        <taxon>Brassicales</taxon>
        <taxon>Brassicaceae</taxon>
        <taxon>Brassiceae</taxon>
        <taxon>Raphanus</taxon>
    </lineage>
</organism>
<dbReference type="InterPro" id="IPR017923">
    <property type="entry name" value="TFIIS_N"/>
</dbReference>
<dbReference type="InterPro" id="IPR003617">
    <property type="entry name" value="TFIIS/CRSP70_N_sub"/>
</dbReference>
<evidence type="ECO:0000256" key="2">
    <source>
        <dbReference type="ARBA" id="ARBA00023242"/>
    </source>
</evidence>
<reference evidence="7" key="2">
    <citation type="submission" date="2025-08" db="UniProtKB">
        <authorList>
            <consortium name="RefSeq"/>
        </authorList>
    </citation>
    <scope>IDENTIFICATION</scope>
    <source>
        <tissue evidence="7">Leaf</tissue>
    </source>
</reference>
<gene>
    <name evidence="7" type="primary">LOC108844147</name>
</gene>
<dbReference type="PANTHER" id="PTHR46554:SF7">
    <property type="entry name" value="MEDIATOR OF RNA POLYMERASE II TRANSCRIPTION SUBUNIT 26B-RELATED"/>
    <property type="match status" value="1"/>
</dbReference>
<evidence type="ECO:0000256" key="4">
    <source>
        <dbReference type="SAM" id="MobiDB-lite"/>
    </source>
</evidence>
<proteinExistence type="predicted"/>
<comment type="subcellular location">
    <subcellularLocation>
        <location evidence="1 3">Nucleus</location>
    </subcellularLocation>
</comment>
<keyword evidence="2 3" id="KW-0539">Nucleus</keyword>
<accession>A0A9W3DDM1</accession>